<dbReference type="NCBIfam" id="TIGR03370">
    <property type="entry name" value="VPLPA-CTERM"/>
    <property type="match status" value="1"/>
</dbReference>
<comment type="caution">
    <text evidence="3">The sequence shown here is derived from an EMBL/GenBank/DDBJ whole genome shotgun (WGS) entry which is preliminary data.</text>
</comment>
<dbReference type="InterPro" id="IPR022472">
    <property type="entry name" value="VPLPA-CTERM"/>
</dbReference>
<feature type="transmembrane region" description="Helical" evidence="1">
    <location>
        <begin position="188"/>
        <end position="207"/>
    </location>
</feature>
<keyword evidence="2" id="KW-0732">Signal</keyword>
<evidence type="ECO:0000313" key="4">
    <source>
        <dbReference type="Proteomes" id="UP000248975"/>
    </source>
</evidence>
<reference evidence="3 4" key="1">
    <citation type="submission" date="2017-08" db="EMBL/GenBank/DDBJ databases">
        <title>Infants hospitalized years apart are colonized by the same room-sourced microbial strains.</title>
        <authorList>
            <person name="Brooks B."/>
            <person name="Olm M.R."/>
            <person name="Firek B.A."/>
            <person name="Baker R."/>
            <person name="Thomas B.C."/>
            <person name="Morowitz M.J."/>
            <person name="Banfield J.F."/>
        </authorList>
    </citation>
    <scope>NUCLEOTIDE SEQUENCE [LARGE SCALE GENOMIC DNA]</scope>
    <source>
        <strain evidence="3">S2_003_000_R2_11</strain>
    </source>
</reference>
<evidence type="ECO:0008006" key="5">
    <source>
        <dbReference type="Google" id="ProtNLM"/>
    </source>
</evidence>
<gene>
    <name evidence="3" type="ORF">DI533_10020</name>
</gene>
<accession>A0A2W5UBV5</accession>
<dbReference type="EMBL" id="QFQS01000001">
    <property type="protein sequence ID" value="PZR00834.1"/>
    <property type="molecule type" value="Genomic_DNA"/>
</dbReference>
<proteinExistence type="predicted"/>
<dbReference type="Proteomes" id="UP000248975">
    <property type="component" value="Unassembled WGS sequence"/>
</dbReference>
<keyword evidence="1" id="KW-0472">Membrane</keyword>
<keyword evidence="1" id="KW-1133">Transmembrane helix</keyword>
<name>A0A2W5UBV5_CERSP</name>
<feature type="chain" id="PRO_5016109183" description="VPLPA-CTERM sorting domain-containing protein" evidence="2">
    <location>
        <begin position="22"/>
        <end position="214"/>
    </location>
</feature>
<keyword evidence="1" id="KW-0812">Transmembrane</keyword>
<dbReference type="AlphaFoldDB" id="A0A2W5UBV5"/>
<evidence type="ECO:0000256" key="1">
    <source>
        <dbReference type="SAM" id="Phobius"/>
    </source>
</evidence>
<protein>
    <recommendedName>
        <fullName evidence="5">VPLPA-CTERM sorting domain-containing protein</fullName>
    </recommendedName>
</protein>
<organism evidence="3 4">
    <name type="scientific">Cereibacter sphaeroides</name>
    <name type="common">Rhodobacter sphaeroides</name>
    <dbReference type="NCBI Taxonomy" id="1063"/>
    <lineage>
        <taxon>Bacteria</taxon>
        <taxon>Pseudomonadati</taxon>
        <taxon>Pseudomonadota</taxon>
        <taxon>Alphaproteobacteria</taxon>
        <taxon>Rhodobacterales</taxon>
        <taxon>Paracoccaceae</taxon>
        <taxon>Cereibacter</taxon>
    </lineage>
</organism>
<sequence length="214" mass="22253">MSFARSIIATAFVLAAGAAQAATVSEAEYGDFSSNYLSPTVVANGATTVSGVWAAGGDYDLLAFTGLKSGAQTVTLSFSPLSPIGDTDWSFSAGGSVLYKTTPFQWSAWEGTYLASVGIQHWNRNSVFDYVINLDDSFAGQLYLGLFGTYGTLKYTIAAPGNAALAVVLPPVEQPLPQTPDVDAPAPVPLPAAAPLMIAGLGALGLARLRRRRA</sequence>
<evidence type="ECO:0000313" key="3">
    <source>
        <dbReference type="EMBL" id="PZR00834.1"/>
    </source>
</evidence>
<feature type="signal peptide" evidence="2">
    <location>
        <begin position="1"/>
        <end position="21"/>
    </location>
</feature>
<evidence type="ECO:0000256" key="2">
    <source>
        <dbReference type="SAM" id="SignalP"/>
    </source>
</evidence>